<feature type="domain" description="GFO/IDH/MocA-like oxidoreductase" evidence="2">
    <location>
        <begin position="134"/>
        <end position="296"/>
    </location>
</feature>
<organism evidence="3 4">
    <name type="scientific">Paenibacillus konkukensis</name>
    <dbReference type="NCBI Taxonomy" id="2020716"/>
    <lineage>
        <taxon>Bacteria</taxon>
        <taxon>Bacillati</taxon>
        <taxon>Bacillota</taxon>
        <taxon>Bacilli</taxon>
        <taxon>Bacillales</taxon>
        <taxon>Paenibacillaceae</taxon>
        <taxon>Paenibacillus</taxon>
    </lineage>
</organism>
<dbReference type="RefSeq" id="WP_249864713.1">
    <property type="nucleotide sequence ID" value="NZ_CP027059.1"/>
</dbReference>
<evidence type="ECO:0000259" key="1">
    <source>
        <dbReference type="Pfam" id="PF01408"/>
    </source>
</evidence>
<reference evidence="3" key="1">
    <citation type="submission" date="2018-02" db="EMBL/GenBank/DDBJ databases">
        <authorList>
            <person name="Kim S.-K."/>
            <person name="Jung H.-I."/>
            <person name="Lee S.-W."/>
        </authorList>
    </citation>
    <scope>NUCLEOTIDE SEQUENCE</scope>
    <source>
        <strain evidence="3">SK3146</strain>
    </source>
</reference>
<dbReference type="SUPFAM" id="SSF55347">
    <property type="entry name" value="Glyceraldehyde-3-phosphate dehydrogenase-like, C-terminal domain"/>
    <property type="match status" value="1"/>
</dbReference>
<name>A0ABY4RKD8_9BACL</name>
<dbReference type="Pfam" id="PF01408">
    <property type="entry name" value="GFO_IDH_MocA"/>
    <property type="match status" value="1"/>
</dbReference>
<dbReference type="GO" id="GO:0016491">
    <property type="term" value="F:oxidoreductase activity"/>
    <property type="evidence" value="ECO:0007669"/>
    <property type="project" value="UniProtKB-KW"/>
</dbReference>
<dbReference type="InterPro" id="IPR036291">
    <property type="entry name" value="NAD(P)-bd_dom_sf"/>
</dbReference>
<dbReference type="PANTHER" id="PTHR43377">
    <property type="entry name" value="BILIVERDIN REDUCTASE A"/>
    <property type="match status" value="1"/>
</dbReference>
<dbReference type="InterPro" id="IPR055170">
    <property type="entry name" value="GFO_IDH_MocA-like_dom"/>
</dbReference>
<keyword evidence="4" id="KW-1185">Reference proteome</keyword>
<proteinExistence type="predicted"/>
<dbReference type="SUPFAM" id="SSF51735">
    <property type="entry name" value="NAD(P)-binding Rossmann-fold domains"/>
    <property type="match status" value="1"/>
</dbReference>
<feature type="domain" description="Gfo/Idh/MocA-like oxidoreductase N-terminal" evidence="1">
    <location>
        <begin position="1"/>
        <end position="120"/>
    </location>
</feature>
<dbReference type="PANTHER" id="PTHR43377:SF2">
    <property type="entry name" value="BINDING ROSSMANN FOLD OXIDOREDUCTASE, PUTATIVE (AFU_ORTHOLOGUE AFUA_4G00560)-RELATED"/>
    <property type="match status" value="1"/>
</dbReference>
<reference evidence="3" key="2">
    <citation type="journal article" date="2021" name="J Anim Sci Technol">
        <title>Complete genome sequence of Paenibacillus konkukensis sp. nov. SK3146 as a potential probiotic strain.</title>
        <authorList>
            <person name="Jung H.I."/>
            <person name="Park S."/>
            <person name="Niu K.M."/>
            <person name="Lee S.W."/>
            <person name="Kothari D."/>
            <person name="Yi K.J."/>
            <person name="Kim S.K."/>
        </authorList>
    </citation>
    <scope>NUCLEOTIDE SEQUENCE</scope>
    <source>
        <strain evidence="3">SK3146</strain>
    </source>
</reference>
<keyword evidence="3" id="KW-0560">Oxidoreductase</keyword>
<dbReference type="InterPro" id="IPR000683">
    <property type="entry name" value="Gfo/Idh/MocA-like_OxRdtase_N"/>
</dbReference>
<dbReference type="EMBL" id="CP027059">
    <property type="protein sequence ID" value="UQZ82593.1"/>
    <property type="molecule type" value="Genomic_DNA"/>
</dbReference>
<dbReference type="Gene3D" id="3.40.50.720">
    <property type="entry name" value="NAD(P)-binding Rossmann-like Domain"/>
    <property type="match status" value="1"/>
</dbReference>
<accession>A0ABY4RKD8</accession>
<dbReference type="Pfam" id="PF22725">
    <property type="entry name" value="GFO_IDH_MocA_C3"/>
    <property type="match status" value="1"/>
</dbReference>
<dbReference type="Proteomes" id="UP001057134">
    <property type="component" value="Chromosome"/>
</dbReference>
<gene>
    <name evidence="3" type="primary">yteT_5</name>
    <name evidence="3" type="ORF">SK3146_01751</name>
</gene>
<evidence type="ECO:0000313" key="4">
    <source>
        <dbReference type="Proteomes" id="UP001057134"/>
    </source>
</evidence>
<dbReference type="InterPro" id="IPR051450">
    <property type="entry name" value="Gfo/Idh/MocA_Oxidoreductases"/>
</dbReference>
<protein>
    <submittedName>
        <fullName evidence="3">Oxidoreductase YteT</fullName>
        <ecNumber evidence="3">1.-.-.-</ecNumber>
    </submittedName>
</protein>
<evidence type="ECO:0000259" key="2">
    <source>
        <dbReference type="Pfam" id="PF22725"/>
    </source>
</evidence>
<sequence length="379" mass="41808">MNIGVIGYGTRIKGVIQNELKKLDPHLQIAGLVDPDPAKHEEARQAGSEQVRIFETPEAMLADMNLDGIIIGTRCSLHTSMALKVLPSGLPLFLEKPVATSLEDALRLKRGYESSGNRKTVVSFPLRVTTIVHWVKEIIDSGKIGTVEHVQAVNNVPYGNVYFQGWYRDEEETGGLFLQKATHDFDYINYVLGMQPESVAAMVSKQIFKGNKPAGLRCTECGDNKTCPESTAFRTDKLREEWAYCCFAEDTGNEDSGSALIRYESGMHVSYSQNFFARNQAAARGARFFGYKGTLEFDFYTGIIKVYMHHSTRVETYEFGGGEGHFGGDAALMRSFAGLMEGSSEKSVSPLEDGLVSALLCLKARESAATGTFQSVSWE</sequence>
<dbReference type="EC" id="1.-.-.-" evidence="3"/>
<evidence type="ECO:0000313" key="3">
    <source>
        <dbReference type="EMBL" id="UQZ82593.1"/>
    </source>
</evidence>
<dbReference type="Gene3D" id="3.30.360.10">
    <property type="entry name" value="Dihydrodipicolinate Reductase, domain 2"/>
    <property type="match status" value="1"/>
</dbReference>